<organism evidence="7 8">
    <name type="scientific">Pseudonocardia broussonetiae</name>
    <dbReference type="NCBI Taxonomy" id="2736640"/>
    <lineage>
        <taxon>Bacteria</taxon>
        <taxon>Bacillati</taxon>
        <taxon>Actinomycetota</taxon>
        <taxon>Actinomycetes</taxon>
        <taxon>Pseudonocardiales</taxon>
        <taxon>Pseudonocardiaceae</taxon>
        <taxon>Pseudonocardia</taxon>
    </lineage>
</organism>
<dbReference type="Pfam" id="PF08123">
    <property type="entry name" value="DOT1"/>
    <property type="match status" value="1"/>
</dbReference>
<dbReference type="EMBL" id="CP053564">
    <property type="protein sequence ID" value="QJY46995.1"/>
    <property type="molecule type" value="Genomic_DNA"/>
</dbReference>
<evidence type="ECO:0000256" key="1">
    <source>
        <dbReference type="ARBA" id="ARBA00012190"/>
    </source>
</evidence>
<feature type="domain" description="DOT1" evidence="6">
    <location>
        <begin position="60"/>
        <end position="125"/>
    </location>
</feature>
<dbReference type="InterPro" id="IPR030445">
    <property type="entry name" value="H3-K79_meTrfase"/>
</dbReference>
<dbReference type="InterPro" id="IPR025789">
    <property type="entry name" value="DOT1_dom"/>
</dbReference>
<protein>
    <recommendedName>
        <fullName evidence="2">Histone-lysine N-methyltransferase, H3 lysine-79 specific</fullName>
        <ecNumber evidence="1">2.1.1.360</ecNumber>
    </recommendedName>
    <alternativeName>
        <fullName evidence="4">Histone H3-K79 methyltransferase</fullName>
    </alternativeName>
</protein>
<dbReference type="SUPFAM" id="SSF53335">
    <property type="entry name" value="S-adenosyl-L-methionine-dependent methyltransferases"/>
    <property type="match status" value="1"/>
</dbReference>
<dbReference type="RefSeq" id="WP_172159059.1">
    <property type="nucleotide sequence ID" value="NZ_CP053564.1"/>
</dbReference>
<evidence type="ECO:0000256" key="2">
    <source>
        <dbReference type="ARBA" id="ARBA00020987"/>
    </source>
</evidence>
<dbReference type="EC" id="2.1.1.360" evidence="1"/>
<dbReference type="Gene3D" id="3.40.50.150">
    <property type="entry name" value="Vaccinia Virus protein VP39"/>
    <property type="match status" value="1"/>
</dbReference>
<sequence>MLGQLFVSLAKPPYVAARQAVTGALFERRYGVTTAGARSREELGFSDEDYNRYLPAGLTSLRRILRKGEVGPDDVFADLGSGMGRVVLQAALAYPFRRVVGVELSTELHEIATGNLERNRDRLRVRDVTLVHADVLDFPIPDDLTVVFLYNPFFGEVFRTVVDRLLESVDRAPRELRVIYGNPVEEEVLRATGRFEEVRRLRGMRPGREWSRSNSFRLYRVLPAGTGSR</sequence>
<keyword evidence="3" id="KW-0156">Chromatin regulator</keyword>
<evidence type="ECO:0000313" key="7">
    <source>
        <dbReference type="EMBL" id="QJY46995.1"/>
    </source>
</evidence>
<evidence type="ECO:0000256" key="3">
    <source>
        <dbReference type="ARBA" id="ARBA00022853"/>
    </source>
</evidence>
<evidence type="ECO:0000259" key="6">
    <source>
        <dbReference type="Pfam" id="PF08123"/>
    </source>
</evidence>
<dbReference type="KEGG" id="pbro:HOP40_15175"/>
<reference evidence="7 8" key="1">
    <citation type="submission" date="2020-05" db="EMBL/GenBank/DDBJ databases">
        <authorList>
            <person name="Mo P."/>
        </authorList>
    </citation>
    <scope>NUCLEOTIDE SEQUENCE [LARGE SCALE GENOMIC DNA]</scope>
    <source>
        <strain evidence="7 8">Gen01</strain>
    </source>
</reference>
<gene>
    <name evidence="7" type="ORF">HOP40_15175</name>
</gene>
<proteinExistence type="predicted"/>
<name>A0A6M6JIK0_9PSEU</name>
<evidence type="ECO:0000256" key="4">
    <source>
        <dbReference type="ARBA" id="ARBA00029821"/>
    </source>
</evidence>
<dbReference type="PANTHER" id="PTHR21451">
    <property type="entry name" value="HISTONE H3 METHYLTRANSFERASE"/>
    <property type="match status" value="1"/>
</dbReference>
<keyword evidence="8" id="KW-1185">Reference proteome</keyword>
<keyword evidence="7" id="KW-0808">Transferase</keyword>
<dbReference type="GO" id="GO:0032259">
    <property type="term" value="P:methylation"/>
    <property type="evidence" value="ECO:0007669"/>
    <property type="project" value="UniProtKB-KW"/>
</dbReference>
<keyword evidence="7" id="KW-0489">Methyltransferase</keyword>
<dbReference type="CDD" id="cd02440">
    <property type="entry name" value="AdoMet_MTases"/>
    <property type="match status" value="1"/>
</dbReference>
<evidence type="ECO:0000313" key="8">
    <source>
        <dbReference type="Proteomes" id="UP000505377"/>
    </source>
</evidence>
<dbReference type="InterPro" id="IPR029063">
    <property type="entry name" value="SAM-dependent_MTases_sf"/>
</dbReference>
<evidence type="ECO:0000256" key="5">
    <source>
        <dbReference type="ARBA" id="ARBA00047770"/>
    </source>
</evidence>
<accession>A0A6M6JIK0</accession>
<dbReference type="Proteomes" id="UP000505377">
    <property type="component" value="Chromosome"/>
</dbReference>
<dbReference type="AlphaFoldDB" id="A0A6M6JIK0"/>
<dbReference type="GO" id="GO:0051726">
    <property type="term" value="P:regulation of cell cycle"/>
    <property type="evidence" value="ECO:0007669"/>
    <property type="project" value="InterPro"/>
</dbReference>
<dbReference type="GO" id="GO:0140956">
    <property type="term" value="F:histone H3K79 trimethyltransferase activity"/>
    <property type="evidence" value="ECO:0007669"/>
    <property type="project" value="UniProtKB-EC"/>
</dbReference>
<comment type="catalytic activity">
    <reaction evidence="5">
        <text>L-lysyl(79)-[histone H3] + 3 S-adenosyl-L-methionine = N(6),N(6),N(6)-trimethyl-L-lysyl(79)-[histone H3] + 3 S-adenosyl-L-homocysteine + 3 H(+)</text>
        <dbReference type="Rhea" id="RHEA:60328"/>
        <dbReference type="Rhea" id="RHEA-COMP:15549"/>
        <dbReference type="Rhea" id="RHEA-COMP:15552"/>
        <dbReference type="ChEBI" id="CHEBI:15378"/>
        <dbReference type="ChEBI" id="CHEBI:29969"/>
        <dbReference type="ChEBI" id="CHEBI:57856"/>
        <dbReference type="ChEBI" id="CHEBI:59789"/>
        <dbReference type="ChEBI" id="CHEBI:61961"/>
        <dbReference type="EC" id="2.1.1.360"/>
    </reaction>
</comment>